<keyword evidence="3" id="KW-1185">Reference proteome</keyword>
<evidence type="ECO:0000313" key="3">
    <source>
        <dbReference type="Proteomes" id="UP000324222"/>
    </source>
</evidence>
<feature type="region of interest" description="Disordered" evidence="1">
    <location>
        <begin position="15"/>
        <end position="53"/>
    </location>
</feature>
<reference evidence="2 3" key="1">
    <citation type="submission" date="2019-05" db="EMBL/GenBank/DDBJ databases">
        <title>Another draft genome of Portunus trituberculatus and its Hox gene families provides insights of decapod evolution.</title>
        <authorList>
            <person name="Jeong J.-H."/>
            <person name="Song I."/>
            <person name="Kim S."/>
            <person name="Choi T."/>
            <person name="Kim D."/>
            <person name="Ryu S."/>
            <person name="Kim W."/>
        </authorList>
    </citation>
    <scope>NUCLEOTIDE SEQUENCE [LARGE SCALE GENOMIC DNA]</scope>
    <source>
        <tissue evidence="2">Muscle</tissue>
    </source>
</reference>
<name>A0A5B7J9G0_PORTR</name>
<dbReference type="Proteomes" id="UP000324222">
    <property type="component" value="Unassembled WGS sequence"/>
</dbReference>
<protein>
    <submittedName>
        <fullName evidence="2">Uncharacterized protein</fullName>
    </submittedName>
</protein>
<organism evidence="2 3">
    <name type="scientific">Portunus trituberculatus</name>
    <name type="common">Swimming crab</name>
    <name type="synonym">Neptunus trituberculatus</name>
    <dbReference type="NCBI Taxonomy" id="210409"/>
    <lineage>
        <taxon>Eukaryota</taxon>
        <taxon>Metazoa</taxon>
        <taxon>Ecdysozoa</taxon>
        <taxon>Arthropoda</taxon>
        <taxon>Crustacea</taxon>
        <taxon>Multicrustacea</taxon>
        <taxon>Malacostraca</taxon>
        <taxon>Eumalacostraca</taxon>
        <taxon>Eucarida</taxon>
        <taxon>Decapoda</taxon>
        <taxon>Pleocyemata</taxon>
        <taxon>Brachyura</taxon>
        <taxon>Eubrachyura</taxon>
        <taxon>Portunoidea</taxon>
        <taxon>Portunidae</taxon>
        <taxon>Portuninae</taxon>
        <taxon>Portunus</taxon>
    </lineage>
</organism>
<dbReference type="AlphaFoldDB" id="A0A5B7J9G0"/>
<sequence length="53" mass="5925">MRSKDVLFCNQDVSRREPRAAASGSEEWRGAAKGVHVAAPEREEREAVKAKQE</sequence>
<evidence type="ECO:0000313" key="2">
    <source>
        <dbReference type="EMBL" id="MPC91113.1"/>
    </source>
</evidence>
<comment type="caution">
    <text evidence="2">The sequence shown here is derived from an EMBL/GenBank/DDBJ whole genome shotgun (WGS) entry which is preliminary data.</text>
</comment>
<dbReference type="EMBL" id="VSRR010086633">
    <property type="protein sequence ID" value="MPC91113.1"/>
    <property type="molecule type" value="Genomic_DNA"/>
</dbReference>
<proteinExistence type="predicted"/>
<gene>
    <name evidence="2" type="ORF">E2C01_086129</name>
</gene>
<feature type="compositionally biased region" description="Basic and acidic residues" evidence="1">
    <location>
        <begin position="39"/>
        <end position="53"/>
    </location>
</feature>
<accession>A0A5B7J9G0</accession>
<evidence type="ECO:0000256" key="1">
    <source>
        <dbReference type="SAM" id="MobiDB-lite"/>
    </source>
</evidence>